<sequence>MTVRADFAAFLKKKGKKQSVIDTIIADIALFEQFLQNIRSKSIKETDKDDILRFVDACGKGENLLSKKLRSIALYFSFLSRPSLAALASELREKEISAKRKALRLDQISNCDRTVVDKLAKANIASTYQMIEAARSPELRESLAAQTGIEMERILEYLKLSDLSRLKGMKGVRVRLYYDAGVDTLDKLSSWDPEELRKMLIDFVRRTGFEGIPPLPKEVSTTIEAAKKLERLVDF</sequence>
<dbReference type="Pfam" id="PF14229">
    <property type="entry name" value="DUF4332"/>
    <property type="match status" value="1"/>
</dbReference>
<reference evidence="3" key="1">
    <citation type="journal article" date="2020" name="mSystems">
        <title>Genome- and Community-Level Interaction Insights into Carbon Utilization and Element Cycling Functions of Hydrothermarchaeota in Hydrothermal Sediment.</title>
        <authorList>
            <person name="Zhou Z."/>
            <person name="Liu Y."/>
            <person name="Xu W."/>
            <person name="Pan J."/>
            <person name="Luo Z.H."/>
            <person name="Li M."/>
        </authorList>
    </citation>
    <scope>NUCLEOTIDE SEQUENCE [LARGE SCALE GENOMIC DNA]</scope>
    <source>
        <strain evidence="3">SpSt-1179</strain>
    </source>
</reference>
<feature type="domain" description="Core-binding (CB)" evidence="2">
    <location>
        <begin position="1"/>
        <end position="87"/>
    </location>
</feature>
<keyword evidence="1" id="KW-0238">DNA-binding</keyword>
<organism evidence="3">
    <name type="scientific">Mesotoga infera</name>
    <dbReference type="NCBI Taxonomy" id="1236046"/>
    <lineage>
        <taxon>Bacteria</taxon>
        <taxon>Thermotogati</taxon>
        <taxon>Thermotogota</taxon>
        <taxon>Thermotogae</taxon>
        <taxon>Kosmotogales</taxon>
        <taxon>Kosmotogaceae</taxon>
        <taxon>Mesotoga</taxon>
    </lineage>
</organism>
<protein>
    <submittedName>
        <fullName evidence="3">DUF4332 domain-containing protein</fullName>
    </submittedName>
</protein>
<dbReference type="InterPro" id="IPR044068">
    <property type="entry name" value="CB"/>
</dbReference>
<dbReference type="AlphaFoldDB" id="A0A7C1CT54"/>
<dbReference type="PROSITE" id="PS51900">
    <property type="entry name" value="CB"/>
    <property type="match status" value="1"/>
</dbReference>
<dbReference type="InterPro" id="IPR025567">
    <property type="entry name" value="DUF4332"/>
</dbReference>
<gene>
    <name evidence="3" type="ORF">ENN47_03655</name>
</gene>
<name>A0A7C1CT54_9BACT</name>
<dbReference type="EMBL" id="DSBT01000106">
    <property type="protein sequence ID" value="HDP77277.1"/>
    <property type="molecule type" value="Genomic_DNA"/>
</dbReference>
<dbReference type="GO" id="GO:0003677">
    <property type="term" value="F:DNA binding"/>
    <property type="evidence" value="ECO:0007669"/>
    <property type="project" value="UniProtKB-UniRule"/>
</dbReference>
<accession>A0A7C1CT54</accession>
<evidence type="ECO:0000313" key="3">
    <source>
        <dbReference type="EMBL" id="HDP77277.1"/>
    </source>
</evidence>
<evidence type="ECO:0000259" key="2">
    <source>
        <dbReference type="PROSITE" id="PS51900"/>
    </source>
</evidence>
<proteinExistence type="predicted"/>
<comment type="caution">
    <text evidence="3">The sequence shown here is derived from an EMBL/GenBank/DDBJ whole genome shotgun (WGS) entry which is preliminary data.</text>
</comment>
<evidence type="ECO:0000256" key="1">
    <source>
        <dbReference type="PROSITE-ProRule" id="PRU01248"/>
    </source>
</evidence>
<dbReference type="Proteomes" id="UP000886198">
    <property type="component" value="Unassembled WGS sequence"/>
</dbReference>